<organism evidence="18 19">
    <name type="scientific">Candidatus Pristimantibacillus lignocellulolyticus</name>
    <dbReference type="NCBI Taxonomy" id="2994561"/>
    <lineage>
        <taxon>Bacteria</taxon>
        <taxon>Bacillati</taxon>
        <taxon>Bacillota</taxon>
        <taxon>Bacilli</taxon>
        <taxon>Bacillales</taxon>
        <taxon>Paenibacillaceae</taxon>
        <taxon>Candidatus Pristimantibacillus</taxon>
    </lineage>
</organism>
<name>A0A9J6ZI04_9BACL</name>
<evidence type="ECO:0000256" key="3">
    <source>
        <dbReference type="ARBA" id="ARBA00012438"/>
    </source>
</evidence>
<comment type="subcellular location">
    <subcellularLocation>
        <location evidence="2">Cell membrane</location>
        <topology evidence="2">Multi-pass membrane protein</topology>
    </subcellularLocation>
</comment>
<dbReference type="InterPro" id="IPR003594">
    <property type="entry name" value="HATPase_dom"/>
</dbReference>
<dbReference type="SUPFAM" id="SSF47384">
    <property type="entry name" value="Homodimeric domain of signal transducing histidine kinase"/>
    <property type="match status" value="1"/>
</dbReference>
<dbReference type="InterPro" id="IPR003660">
    <property type="entry name" value="HAMP_dom"/>
</dbReference>
<keyword evidence="5" id="KW-0597">Phosphoprotein</keyword>
<dbReference type="PANTHER" id="PTHR45528">
    <property type="entry name" value="SENSOR HISTIDINE KINASE CPXA"/>
    <property type="match status" value="1"/>
</dbReference>
<dbReference type="PROSITE" id="PS50109">
    <property type="entry name" value="HIS_KIN"/>
    <property type="match status" value="1"/>
</dbReference>
<dbReference type="InterPro" id="IPR003661">
    <property type="entry name" value="HisK_dim/P_dom"/>
</dbReference>
<feature type="domain" description="Histidine kinase" evidence="16">
    <location>
        <begin position="250"/>
        <end position="460"/>
    </location>
</feature>
<accession>A0A9J6ZI04</accession>
<evidence type="ECO:0000259" key="16">
    <source>
        <dbReference type="PROSITE" id="PS50109"/>
    </source>
</evidence>
<evidence type="ECO:0000256" key="15">
    <source>
        <dbReference type="SAM" id="Phobius"/>
    </source>
</evidence>
<dbReference type="EC" id="2.7.13.3" evidence="3"/>
<evidence type="ECO:0000259" key="17">
    <source>
        <dbReference type="PROSITE" id="PS50885"/>
    </source>
</evidence>
<evidence type="ECO:0000256" key="7">
    <source>
        <dbReference type="ARBA" id="ARBA00022692"/>
    </source>
</evidence>
<dbReference type="SMART" id="SM00388">
    <property type="entry name" value="HisKA"/>
    <property type="match status" value="1"/>
</dbReference>
<dbReference type="KEGG" id="plig:NAG76_05885"/>
<evidence type="ECO:0000256" key="4">
    <source>
        <dbReference type="ARBA" id="ARBA00022475"/>
    </source>
</evidence>
<dbReference type="SMART" id="SM00304">
    <property type="entry name" value="HAMP"/>
    <property type="match status" value="1"/>
</dbReference>
<feature type="coiled-coil region" evidence="14">
    <location>
        <begin position="216"/>
        <end position="243"/>
    </location>
</feature>
<evidence type="ECO:0000256" key="11">
    <source>
        <dbReference type="ARBA" id="ARBA00022989"/>
    </source>
</evidence>
<proteinExistence type="predicted"/>
<feature type="transmembrane region" description="Helical" evidence="15">
    <location>
        <begin position="12"/>
        <end position="31"/>
    </location>
</feature>
<evidence type="ECO:0000256" key="8">
    <source>
        <dbReference type="ARBA" id="ARBA00022741"/>
    </source>
</evidence>
<dbReference type="GO" id="GO:0005886">
    <property type="term" value="C:plasma membrane"/>
    <property type="evidence" value="ECO:0007669"/>
    <property type="project" value="UniProtKB-SubCell"/>
</dbReference>
<dbReference type="AlphaFoldDB" id="A0A9J6ZI04"/>
<keyword evidence="6" id="KW-0808">Transferase</keyword>
<dbReference type="PROSITE" id="PS50885">
    <property type="entry name" value="HAMP"/>
    <property type="match status" value="1"/>
</dbReference>
<reference evidence="18" key="1">
    <citation type="submission" date="2022-05" db="EMBL/GenBank/DDBJ databases">
        <title>Novel bacterial taxa in a minimal lignocellulolytic consortium and its capacity to transform plastics disclosed by genome-resolved metagenomics.</title>
        <authorList>
            <person name="Rodriguez C.A.D."/>
            <person name="Diaz-Garcia L."/>
            <person name="Herrera K."/>
            <person name="Tarazona N.A."/>
            <person name="Sproer C."/>
            <person name="Overmann J."/>
            <person name="Jimenez D.J."/>
        </authorList>
    </citation>
    <scope>NUCLEOTIDE SEQUENCE</scope>
    <source>
        <strain evidence="18">MAG5</strain>
    </source>
</reference>
<dbReference type="SUPFAM" id="SSF55874">
    <property type="entry name" value="ATPase domain of HSP90 chaperone/DNA topoisomerase II/histidine kinase"/>
    <property type="match status" value="1"/>
</dbReference>
<gene>
    <name evidence="18" type="ORF">NAG76_05885</name>
</gene>
<dbReference type="CDD" id="cd00082">
    <property type="entry name" value="HisKA"/>
    <property type="match status" value="1"/>
</dbReference>
<dbReference type="CDD" id="cd06225">
    <property type="entry name" value="HAMP"/>
    <property type="match status" value="1"/>
</dbReference>
<evidence type="ECO:0000256" key="5">
    <source>
        <dbReference type="ARBA" id="ARBA00022553"/>
    </source>
</evidence>
<keyword evidence="7 15" id="KW-0812">Transmembrane</keyword>
<keyword evidence="11 15" id="KW-1133">Transmembrane helix</keyword>
<keyword evidence="8" id="KW-0547">Nucleotide-binding</keyword>
<keyword evidence="12" id="KW-0902">Two-component regulatory system</keyword>
<evidence type="ECO:0000256" key="1">
    <source>
        <dbReference type="ARBA" id="ARBA00000085"/>
    </source>
</evidence>
<comment type="catalytic activity">
    <reaction evidence="1">
        <text>ATP + protein L-histidine = ADP + protein N-phospho-L-histidine.</text>
        <dbReference type="EC" id="2.7.13.3"/>
    </reaction>
</comment>
<dbReference type="InterPro" id="IPR050398">
    <property type="entry name" value="HssS/ArlS-like"/>
</dbReference>
<dbReference type="InterPro" id="IPR036890">
    <property type="entry name" value="HATPase_C_sf"/>
</dbReference>
<dbReference type="Pfam" id="PF00672">
    <property type="entry name" value="HAMP"/>
    <property type="match status" value="1"/>
</dbReference>
<keyword evidence="14" id="KW-0175">Coiled coil</keyword>
<evidence type="ECO:0000313" key="18">
    <source>
        <dbReference type="EMBL" id="URN95774.1"/>
    </source>
</evidence>
<dbReference type="PRINTS" id="PR00344">
    <property type="entry name" value="BCTRLSENSOR"/>
</dbReference>
<dbReference type="Pfam" id="PF02518">
    <property type="entry name" value="HATPase_c"/>
    <property type="match status" value="1"/>
</dbReference>
<dbReference type="Pfam" id="PF00512">
    <property type="entry name" value="HisKA"/>
    <property type="match status" value="1"/>
</dbReference>
<keyword evidence="13 15" id="KW-0472">Membrane</keyword>
<evidence type="ECO:0000256" key="13">
    <source>
        <dbReference type="ARBA" id="ARBA00023136"/>
    </source>
</evidence>
<evidence type="ECO:0000313" key="19">
    <source>
        <dbReference type="Proteomes" id="UP001056756"/>
    </source>
</evidence>
<sequence length="462" mass="52993">MNKLNKKLISRFSLMFLIIVILSISINTFFLPKYLLYEKKNELATLTTQLETMETQYLIDRIESIENEHDVTIVHTYLIDNIDLLNDTIIDELRKKGITLSKFWITDESVEKLNNHKMVRKIYNQQKLKSSFLVTFMKKDNIIFVIGESISHSTETVTIVNTFNLYIFTGELLLLIILSVLFVRQIVQPLAKIQKAADDISKLSFAKVHIQTGDEIESLAESINEMSDKLEQAHLELESKNKNLRTFIANISHELKTPLSLIKAYTSGIQDGMDDGTYLDVIQKQTDDIAKLVNELLELSKLQIDMYQMSLFDFVALLDGTLKKFELAIKQQDIAMNVHNSSLTNSWVMADQQKIEMVLNNFISNAMKYTTNGQIQITLENNEHQLLFTVSNSITEVDPLQWDNIWEPFFVMESSRSKQLSGTGLGLSIVRTILQKHNSPYGFQVQNGEISFHFSLPTTSQN</sequence>
<keyword evidence="4" id="KW-1003">Cell membrane</keyword>
<dbReference type="InterPro" id="IPR004358">
    <property type="entry name" value="Sig_transdc_His_kin-like_C"/>
</dbReference>
<dbReference type="Proteomes" id="UP001056756">
    <property type="component" value="Chromosome"/>
</dbReference>
<keyword evidence="9 18" id="KW-0418">Kinase</keyword>
<feature type="domain" description="HAMP" evidence="17">
    <location>
        <begin position="184"/>
        <end position="235"/>
    </location>
</feature>
<dbReference type="SUPFAM" id="SSF158472">
    <property type="entry name" value="HAMP domain-like"/>
    <property type="match status" value="1"/>
</dbReference>
<dbReference type="GO" id="GO:0005524">
    <property type="term" value="F:ATP binding"/>
    <property type="evidence" value="ECO:0007669"/>
    <property type="project" value="UniProtKB-KW"/>
</dbReference>
<protein>
    <recommendedName>
        <fullName evidence="3">histidine kinase</fullName>
        <ecNumber evidence="3">2.7.13.3</ecNumber>
    </recommendedName>
</protein>
<dbReference type="Gene3D" id="1.10.287.130">
    <property type="match status" value="1"/>
</dbReference>
<keyword evidence="10" id="KW-0067">ATP-binding</keyword>
<evidence type="ECO:0000256" key="6">
    <source>
        <dbReference type="ARBA" id="ARBA00022679"/>
    </source>
</evidence>
<dbReference type="PANTHER" id="PTHR45528:SF1">
    <property type="entry name" value="SENSOR HISTIDINE KINASE CPXA"/>
    <property type="match status" value="1"/>
</dbReference>
<dbReference type="Gene3D" id="6.10.340.10">
    <property type="match status" value="1"/>
</dbReference>
<feature type="transmembrane region" description="Helical" evidence="15">
    <location>
        <begin position="163"/>
        <end position="183"/>
    </location>
</feature>
<dbReference type="EMBL" id="CP097899">
    <property type="protein sequence ID" value="URN95774.1"/>
    <property type="molecule type" value="Genomic_DNA"/>
</dbReference>
<dbReference type="SMART" id="SM00387">
    <property type="entry name" value="HATPase_c"/>
    <property type="match status" value="1"/>
</dbReference>
<evidence type="ECO:0000256" key="14">
    <source>
        <dbReference type="SAM" id="Coils"/>
    </source>
</evidence>
<evidence type="ECO:0000256" key="12">
    <source>
        <dbReference type="ARBA" id="ARBA00023012"/>
    </source>
</evidence>
<evidence type="ECO:0000256" key="2">
    <source>
        <dbReference type="ARBA" id="ARBA00004651"/>
    </source>
</evidence>
<dbReference type="GO" id="GO:0000155">
    <property type="term" value="F:phosphorelay sensor kinase activity"/>
    <property type="evidence" value="ECO:0007669"/>
    <property type="project" value="InterPro"/>
</dbReference>
<evidence type="ECO:0000256" key="9">
    <source>
        <dbReference type="ARBA" id="ARBA00022777"/>
    </source>
</evidence>
<dbReference type="InterPro" id="IPR005467">
    <property type="entry name" value="His_kinase_dom"/>
</dbReference>
<dbReference type="Gene3D" id="3.30.565.10">
    <property type="entry name" value="Histidine kinase-like ATPase, C-terminal domain"/>
    <property type="match status" value="1"/>
</dbReference>
<dbReference type="InterPro" id="IPR036097">
    <property type="entry name" value="HisK_dim/P_sf"/>
</dbReference>
<evidence type="ECO:0000256" key="10">
    <source>
        <dbReference type="ARBA" id="ARBA00022840"/>
    </source>
</evidence>